<dbReference type="Pfam" id="PF26629">
    <property type="entry name" value="GT2_TM_C"/>
    <property type="match status" value="1"/>
</dbReference>
<keyword evidence="1" id="KW-0472">Membrane</keyword>
<gene>
    <name evidence="4" type="ORF">DI563_06130</name>
</gene>
<dbReference type="EMBL" id="QFPP01000042">
    <property type="protein sequence ID" value="PZQ76767.1"/>
    <property type="molecule type" value="Genomic_DNA"/>
</dbReference>
<feature type="transmembrane region" description="Helical" evidence="1">
    <location>
        <begin position="321"/>
        <end position="343"/>
    </location>
</feature>
<feature type="domain" description="Glycosyltransferase 2-like" evidence="2">
    <location>
        <begin position="15"/>
        <end position="177"/>
    </location>
</feature>
<dbReference type="CDD" id="cd04179">
    <property type="entry name" value="DPM_DPG-synthase_like"/>
    <property type="match status" value="1"/>
</dbReference>
<organism evidence="4 5">
    <name type="scientific">Variovorax paradoxus</name>
    <dbReference type="NCBI Taxonomy" id="34073"/>
    <lineage>
        <taxon>Bacteria</taxon>
        <taxon>Pseudomonadati</taxon>
        <taxon>Pseudomonadota</taxon>
        <taxon>Betaproteobacteria</taxon>
        <taxon>Burkholderiales</taxon>
        <taxon>Comamonadaceae</taxon>
        <taxon>Variovorax</taxon>
    </lineage>
</organism>
<keyword evidence="1" id="KW-1133">Transmembrane helix</keyword>
<proteinExistence type="predicted"/>
<accession>A0A2W5S1Z2</accession>
<dbReference type="InterPro" id="IPR001173">
    <property type="entry name" value="Glyco_trans_2-like"/>
</dbReference>
<dbReference type="PANTHER" id="PTHR48090">
    <property type="entry name" value="UNDECAPRENYL-PHOSPHATE 4-DEOXY-4-FORMAMIDO-L-ARABINOSE TRANSFERASE-RELATED"/>
    <property type="match status" value="1"/>
</dbReference>
<evidence type="ECO:0000256" key="1">
    <source>
        <dbReference type="SAM" id="Phobius"/>
    </source>
</evidence>
<feature type="transmembrane region" description="Helical" evidence="1">
    <location>
        <begin position="278"/>
        <end position="300"/>
    </location>
</feature>
<feature type="domain" description="Low-salt glycan biosynthesis hexosyltransferase Agl6 C-terminal transmembrane region" evidence="3">
    <location>
        <begin position="309"/>
        <end position="386"/>
    </location>
</feature>
<evidence type="ECO:0000313" key="5">
    <source>
        <dbReference type="Proteomes" id="UP000249135"/>
    </source>
</evidence>
<dbReference type="InterPro" id="IPR058718">
    <property type="entry name" value="Agl6_TM_C"/>
</dbReference>
<dbReference type="SUPFAM" id="SSF53448">
    <property type="entry name" value="Nucleotide-diphospho-sugar transferases"/>
    <property type="match status" value="1"/>
</dbReference>
<dbReference type="InterPro" id="IPR029044">
    <property type="entry name" value="Nucleotide-diphossugar_trans"/>
</dbReference>
<comment type="caution">
    <text evidence="4">The sequence shown here is derived from an EMBL/GenBank/DDBJ whole genome shotgun (WGS) entry which is preliminary data.</text>
</comment>
<dbReference type="PANTHER" id="PTHR48090:SF7">
    <property type="entry name" value="RFBJ PROTEIN"/>
    <property type="match status" value="1"/>
</dbReference>
<protein>
    <submittedName>
        <fullName evidence="4">Dolichol-P-glucose synthetase</fullName>
    </submittedName>
</protein>
<dbReference type="AlphaFoldDB" id="A0A2W5S1Z2"/>
<reference evidence="4 5" key="1">
    <citation type="submission" date="2017-08" db="EMBL/GenBank/DDBJ databases">
        <title>Infants hospitalized years apart are colonized by the same room-sourced microbial strains.</title>
        <authorList>
            <person name="Brooks B."/>
            <person name="Olm M.R."/>
            <person name="Firek B.A."/>
            <person name="Baker R."/>
            <person name="Thomas B.C."/>
            <person name="Morowitz M.J."/>
            <person name="Banfield J.F."/>
        </authorList>
    </citation>
    <scope>NUCLEOTIDE SEQUENCE [LARGE SCALE GENOMIC DNA]</scope>
    <source>
        <strain evidence="4">S2_005_003_R2_41</strain>
    </source>
</reference>
<dbReference type="Proteomes" id="UP000249135">
    <property type="component" value="Unassembled WGS sequence"/>
</dbReference>
<evidence type="ECO:0000259" key="2">
    <source>
        <dbReference type="Pfam" id="PF00535"/>
    </source>
</evidence>
<dbReference type="Gene3D" id="3.90.550.10">
    <property type="entry name" value="Spore Coat Polysaccharide Biosynthesis Protein SpsA, Chain A"/>
    <property type="match status" value="1"/>
</dbReference>
<feature type="transmembrane region" description="Helical" evidence="1">
    <location>
        <begin position="239"/>
        <end position="258"/>
    </location>
</feature>
<name>A0A2W5S1Z2_VARPD</name>
<dbReference type="InterPro" id="IPR050256">
    <property type="entry name" value="Glycosyltransferase_2"/>
</dbReference>
<evidence type="ECO:0000259" key="3">
    <source>
        <dbReference type="Pfam" id="PF26629"/>
    </source>
</evidence>
<keyword evidence="1" id="KW-0812">Transmembrane</keyword>
<sequence length="401" mass="43103">MTINHANVGNQVELTILMPCLDEARTIPACISKANTFLIREGVTGEILVADNGSTDGSQALATSLGARVIDVPVRGYGAALIAGIQAAKGRYVIIGDADDSYDFSDLAAFVAALRSGNQLVMGNRFRGGIRVGAMPPLHRYLGNPVLSFIGRLFFKSPIGDFHCGLRGFERASIQSLGLSCVGMEFASEMVVKASLAQLRIAEVPTTLAPDGRDRAPHLRTWRDGWRHLRFLLLFTPRWLFLYPGVALALVGLVQLLLANAHRGGWGRWPVGIHTQLLAASGMVIGYQTMLFAIGAVLARDCARLNTPHPRERWALRMSRGSLLPVGGGIATLIGLGLCGTLTWQWGASGFGALDPETAMRQIIPGVALLLMGTQSVLASIFYAALRSAFDSLTWENGVRL</sequence>
<evidence type="ECO:0000313" key="4">
    <source>
        <dbReference type="EMBL" id="PZQ76767.1"/>
    </source>
</evidence>
<dbReference type="Pfam" id="PF00535">
    <property type="entry name" value="Glycos_transf_2"/>
    <property type="match status" value="1"/>
</dbReference>
<feature type="transmembrane region" description="Helical" evidence="1">
    <location>
        <begin position="363"/>
        <end position="386"/>
    </location>
</feature>